<dbReference type="PROSITE" id="PS50106">
    <property type="entry name" value="PDZ"/>
    <property type="match status" value="1"/>
</dbReference>
<dbReference type="InterPro" id="IPR036020">
    <property type="entry name" value="WW_dom_sf"/>
</dbReference>
<feature type="compositionally biased region" description="Polar residues" evidence="2">
    <location>
        <begin position="218"/>
        <end position="228"/>
    </location>
</feature>
<accession>A0ABD3X065</accession>
<dbReference type="SUPFAM" id="SSF51045">
    <property type="entry name" value="WW domain"/>
    <property type="match status" value="1"/>
</dbReference>
<dbReference type="InterPro" id="IPR001478">
    <property type="entry name" value="PDZ"/>
</dbReference>
<feature type="coiled-coil region" evidence="1">
    <location>
        <begin position="474"/>
        <end position="501"/>
    </location>
</feature>
<feature type="domain" description="WW" evidence="3">
    <location>
        <begin position="601"/>
        <end position="634"/>
    </location>
</feature>
<dbReference type="InterPro" id="IPR051342">
    <property type="entry name" value="PDZ_scaffold"/>
</dbReference>
<organism evidence="5 6">
    <name type="scientific">Sinanodonta woodiana</name>
    <name type="common">Chinese pond mussel</name>
    <name type="synonym">Anodonta woodiana</name>
    <dbReference type="NCBI Taxonomy" id="1069815"/>
    <lineage>
        <taxon>Eukaryota</taxon>
        <taxon>Metazoa</taxon>
        <taxon>Spiralia</taxon>
        <taxon>Lophotrochozoa</taxon>
        <taxon>Mollusca</taxon>
        <taxon>Bivalvia</taxon>
        <taxon>Autobranchia</taxon>
        <taxon>Heteroconchia</taxon>
        <taxon>Palaeoheterodonta</taxon>
        <taxon>Unionida</taxon>
        <taxon>Unionoidea</taxon>
        <taxon>Unionidae</taxon>
        <taxon>Unioninae</taxon>
        <taxon>Sinanodonta</taxon>
    </lineage>
</organism>
<dbReference type="PROSITE" id="PS01159">
    <property type="entry name" value="WW_DOMAIN_1"/>
    <property type="match status" value="1"/>
</dbReference>
<evidence type="ECO:0008006" key="7">
    <source>
        <dbReference type="Google" id="ProtNLM"/>
    </source>
</evidence>
<evidence type="ECO:0000259" key="4">
    <source>
        <dbReference type="PROSITE" id="PS50106"/>
    </source>
</evidence>
<dbReference type="SUPFAM" id="SSF50156">
    <property type="entry name" value="PDZ domain-like"/>
    <property type="match status" value="1"/>
</dbReference>
<dbReference type="CDD" id="cd00201">
    <property type="entry name" value="WW"/>
    <property type="match status" value="1"/>
</dbReference>
<feature type="compositionally biased region" description="Polar residues" evidence="2">
    <location>
        <begin position="547"/>
        <end position="558"/>
    </location>
</feature>
<comment type="caution">
    <text evidence="5">The sequence shown here is derived from an EMBL/GenBank/DDBJ whole genome shotgun (WGS) entry which is preliminary data.</text>
</comment>
<dbReference type="InterPro" id="IPR001202">
    <property type="entry name" value="WW_dom"/>
</dbReference>
<evidence type="ECO:0000313" key="6">
    <source>
        <dbReference type="Proteomes" id="UP001634394"/>
    </source>
</evidence>
<feature type="region of interest" description="Disordered" evidence="2">
    <location>
        <begin position="144"/>
        <end position="229"/>
    </location>
</feature>
<evidence type="ECO:0000259" key="3">
    <source>
        <dbReference type="PROSITE" id="PS50020"/>
    </source>
</evidence>
<dbReference type="Proteomes" id="UP001634394">
    <property type="component" value="Unassembled WGS sequence"/>
</dbReference>
<dbReference type="SMART" id="SM00456">
    <property type="entry name" value="WW"/>
    <property type="match status" value="1"/>
</dbReference>
<reference evidence="5 6" key="1">
    <citation type="submission" date="2024-11" db="EMBL/GenBank/DDBJ databases">
        <title>Chromosome-level genome assembly of the freshwater bivalve Anodonta woodiana.</title>
        <authorList>
            <person name="Chen X."/>
        </authorList>
    </citation>
    <scope>NUCLEOTIDE SEQUENCE [LARGE SCALE GENOMIC DNA]</scope>
    <source>
        <strain evidence="5">MN2024</strain>
        <tissue evidence="5">Gills</tissue>
    </source>
</reference>
<feature type="region of interest" description="Disordered" evidence="2">
    <location>
        <begin position="547"/>
        <end position="580"/>
    </location>
</feature>
<name>A0ABD3X065_SINWO</name>
<feature type="region of interest" description="Disordered" evidence="2">
    <location>
        <begin position="243"/>
        <end position="281"/>
    </location>
</feature>
<dbReference type="Gene3D" id="2.30.42.10">
    <property type="match status" value="1"/>
</dbReference>
<feature type="coiled-coil region" evidence="1">
    <location>
        <begin position="404"/>
        <end position="441"/>
    </location>
</feature>
<feature type="compositionally biased region" description="Polar residues" evidence="2">
    <location>
        <begin position="171"/>
        <end position="184"/>
    </location>
</feature>
<dbReference type="EMBL" id="JBJQND010000004">
    <property type="protein sequence ID" value="KAL3879121.1"/>
    <property type="molecule type" value="Genomic_DNA"/>
</dbReference>
<dbReference type="InterPro" id="IPR036034">
    <property type="entry name" value="PDZ_sf"/>
</dbReference>
<dbReference type="PANTHER" id="PTHR19964">
    <property type="entry name" value="MULTIPLE PDZ DOMAIN PROTEIN"/>
    <property type="match status" value="1"/>
</dbReference>
<feature type="region of interest" description="Disordered" evidence="2">
    <location>
        <begin position="637"/>
        <end position="665"/>
    </location>
</feature>
<dbReference type="PANTHER" id="PTHR19964:SF94">
    <property type="entry name" value="SYNTAXIN-BINDING PROTEIN 4-LIKE"/>
    <property type="match status" value="1"/>
</dbReference>
<dbReference type="CDD" id="cd06692">
    <property type="entry name" value="PDZ1_GgSTXBP4-like"/>
    <property type="match status" value="1"/>
</dbReference>
<dbReference type="PROSITE" id="PS50020">
    <property type="entry name" value="WW_DOMAIN_2"/>
    <property type="match status" value="1"/>
</dbReference>
<keyword evidence="1" id="KW-0175">Coiled coil</keyword>
<sequence length="665" mass="74147">MSITCVLTEKESLQDFIARSESILQKEAEDEDHVRHAELVVFDNCSKGLGIKICGGCSLNGEEDYGIFIKRILPGGLADLDGRLQKGDQILEVNKESLEGVTNERAVAILRQASASNHVEIIVARDDQSRCEFREILEKSNGFSFPCTPVPTESQNSNKPESFNKPPKQKGNVQISSSSLVRSTQNKEENFVERNQQSVIPGRCPPNASIDSQEHRITPTNDADTVNMHSPIRHPTKALLLPSMTSTPHAKGTSHPSYSSLSQEMPSPVTVPSSSSFDGTTRSVFETKSPSSLPNYWTMSHSKKLSLDPIETVKVENCEMALCYLGIEPTPEQQIELRSRLQVNANGTVVYGDFVNAARDVFQLQLEKNIRASALFFADSNINDVADPPAYKSEVGAVRSDTSNLSIQQERDELKEEIEHLKSLLREKEGASRKAEEETLKIRLKAQEAIQLSRSLRSKFHLAEQAQQVARDVEQDYEEVVHLLEREVAQLQAQLSKQRLSDPVMQRRLAVLTCQLQKSEARQKVYEVAVEKLLQFAEHVYETLNEQSETLGTKSTGNVGEAPRGTCPPGYLGRHKGQSSKSLATEAREIVKTVKAVIDNQPLPFGWEEAYTSDGMKYYINHLNQLTTWSHPMSSVQHLPTVKDENKSTSPDRPPDKPSCFIPQV</sequence>
<dbReference type="SMART" id="SM00228">
    <property type="entry name" value="PDZ"/>
    <property type="match status" value="1"/>
</dbReference>
<proteinExistence type="predicted"/>
<gene>
    <name evidence="5" type="ORF">ACJMK2_031432</name>
</gene>
<evidence type="ECO:0000256" key="2">
    <source>
        <dbReference type="SAM" id="MobiDB-lite"/>
    </source>
</evidence>
<feature type="compositionally biased region" description="Polar residues" evidence="2">
    <location>
        <begin position="151"/>
        <end position="161"/>
    </location>
</feature>
<keyword evidence="6" id="KW-1185">Reference proteome</keyword>
<protein>
    <recommendedName>
        <fullName evidence="7">Syntaxin binding protein 4</fullName>
    </recommendedName>
</protein>
<dbReference type="Gene3D" id="2.20.70.10">
    <property type="match status" value="1"/>
</dbReference>
<feature type="compositionally biased region" description="Polar residues" evidence="2">
    <location>
        <begin position="243"/>
        <end position="265"/>
    </location>
</feature>
<evidence type="ECO:0000313" key="5">
    <source>
        <dbReference type="EMBL" id="KAL3879121.1"/>
    </source>
</evidence>
<feature type="domain" description="PDZ" evidence="4">
    <location>
        <begin position="39"/>
        <end position="125"/>
    </location>
</feature>
<dbReference type="Pfam" id="PF00397">
    <property type="entry name" value="WW"/>
    <property type="match status" value="1"/>
</dbReference>
<dbReference type="AlphaFoldDB" id="A0ABD3X065"/>
<feature type="compositionally biased region" description="Low complexity" evidence="2">
    <location>
        <begin position="266"/>
        <end position="276"/>
    </location>
</feature>
<evidence type="ECO:0000256" key="1">
    <source>
        <dbReference type="SAM" id="Coils"/>
    </source>
</evidence>
<dbReference type="Pfam" id="PF00595">
    <property type="entry name" value="PDZ"/>
    <property type="match status" value="1"/>
</dbReference>